<dbReference type="PROSITE" id="PS50056">
    <property type="entry name" value="TYR_PHOSPHATASE_2"/>
    <property type="match status" value="1"/>
</dbReference>
<dbReference type="InterPro" id="IPR016130">
    <property type="entry name" value="Tyr_Pase_AS"/>
</dbReference>
<dbReference type="EMBL" id="HE575324">
    <property type="protein sequence ID" value="CCC95016.1"/>
    <property type="molecule type" value="Genomic_DNA"/>
</dbReference>
<evidence type="ECO:0000313" key="2">
    <source>
        <dbReference type="EMBL" id="CCC95016.1"/>
    </source>
</evidence>
<dbReference type="Gene3D" id="3.90.190.10">
    <property type="entry name" value="Protein tyrosine phosphatase superfamily"/>
    <property type="match status" value="1"/>
</dbReference>
<reference evidence="2" key="1">
    <citation type="journal article" date="2012" name="Proc. Natl. Acad. Sci. U.S.A.">
        <title>Antigenic diversity is generated by distinct evolutionary mechanisms in African trypanosome species.</title>
        <authorList>
            <person name="Jackson A.P."/>
            <person name="Berry A."/>
            <person name="Aslett M."/>
            <person name="Allison H.C."/>
            <person name="Burton P."/>
            <person name="Vavrova-Anderson J."/>
            <person name="Brown R."/>
            <person name="Browne H."/>
            <person name="Corton N."/>
            <person name="Hauser H."/>
            <person name="Gamble J."/>
            <person name="Gilderthorp R."/>
            <person name="Marcello L."/>
            <person name="McQuillan J."/>
            <person name="Otto T.D."/>
            <person name="Quail M.A."/>
            <person name="Sanders M.J."/>
            <person name="van Tonder A."/>
            <person name="Ginger M.L."/>
            <person name="Field M.C."/>
            <person name="Barry J.D."/>
            <person name="Hertz-Fowler C."/>
            <person name="Berriman M."/>
        </authorList>
    </citation>
    <scope>NUCLEOTIDE SEQUENCE</scope>
    <source>
        <strain evidence="2">IL3000</strain>
    </source>
</reference>
<evidence type="ECO:0000259" key="1">
    <source>
        <dbReference type="PROSITE" id="PS50056"/>
    </source>
</evidence>
<dbReference type="PROSITE" id="PS00383">
    <property type="entry name" value="TYR_PHOSPHATASE_1"/>
    <property type="match status" value="1"/>
</dbReference>
<dbReference type="SUPFAM" id="SSF52799">
    <property type="entry name" value="(Phosphotyrosine protein) phosphatases II"/>
    <property type="match status" value="1"/>
</dbReference>
<dbReference type="AlphaFoldDB" id="G0V046"/>
<dbReference type="InterPro" id="IPR000387">
    <property type="entry name" value="Tyr_Pase_dom"/>
</dbReference>
<dbReference type="InterPro" id="IPR029021">
    <property type="entry name" value="Prot-tyrosine_phosphatase-like"/>
</dbReference>
<protein>
    <recommendedName>
        <fullName evidence="1">Tyrosine specific protein phosphatases domain-containing protein</fullName>
    </recommendedName>
</protein>
<organism evidence="2">
    <name type="scientific">Trypanosoma congolense (strain IL3000)</name>
    <dbReference type="NCBI Taxonomy" id="1068625"/>
    <lineage>
        <taxon>Eukaryota</taxon>
        <taxon>Discoba</taxon>
        <taxon>Euglenozoa</taxon>
        <taxon>Kinetoplastea</taxon>
        <taxon>Metakinetoplastina</taxon>
        <taxon>Trypanosomatida</taxon>
        <taxon>Trypanosomatidae</taxon>
        <taxon>Trypanosoma</taxon>
        <taxon>Nannomonas</taxon>
    </lineage>
</organism>
<gene>
    <name evidence="2" type="ORF">TCIL3000_11_4210</name>
</gene>
<feature type="domain" description="Tyrosine specific protein phosphatases" evidence="1">
    <location>
        <begin position="368"/>
        <end position="408"/>
    </location>
</feature>
<proteinExistence type="predicted"/>
<dbReference type="VEuPathDB" id="TriTrypDB:TcIL3000.11.4210"/>
<sequence>MGNEKYARIARGLRLASGNSQDHLADISDAVNCTFFRPEYGCTAPVTGSIFLTSAAAAESGNLTDKMLFREGASSPESTTSDSSAASNAVSDRWIRGVVVASDTLQMPQESVFLHEDTNGRLLFCHVPQMRMRLCVVGVPLPSYVAGCKYGFPQESVMGEHRKTLEERERSFLRDLQRCLLSLMGGWLTDKETGAGGHSLKDGSAGGTCDSDVDSTLKEARPSDNGDVLTLTVPIYYLHLCIRDNASSRIGEYDKVATNFMQLIIDGVVSVVRRTTAILQGLVFISNMMQSVKPASSMEMESELQKIVHDALAALYHCTELLLRGGGEEQRDGKDLLHSTFSLASIVALEDTEFEKYSFLANVSCSLPSVLVHCLKGVSRSPSIVMAFYMRTCAEKFYMLSKVLKGLEGATSDADALQSSNISSDDIYVFSFPHLLQCLRRARPVVNPQICFLAELRSMWMGICRGQEGTMEH</sequence>
<name>G0V046_TRYCI</name>
<accession>G0V046</accession>